<evidence type="ECO:0000256" key="6">
    <source>
        <dbReference type="ARBA" id="ARBA00022989"/>
    </source>
</evidence>
<evidence type="ECO:0000313" key="15">
    <source>
        <dbReference type="Proteomes" id="UP000473325"/>
    </source>
</evidence>
<dbReference type="UniPathway" id="UPA00029">
    <property type="reaction ID" value="UER00560"/>
</dbReference>
<evidence type="ECO:0000256" key="2">
    <source>
        <dbReference type="ARBA" id="ARBA00022475"/>
    </source>
</evidence>
<evidence type="ECO:0000256" key="4">
    <source>
        <dbReference type="ARBA" id="ARBA00022692"/>
    </source>
</evidence>
<dbReference type="Proteomes" id="UP000473325">
    <property type="component" value="Unassembled WGS sequence"/>
</dbReference>
<accession>A0A6L7F263</accession>
<protein>
    <recommendedName>
        <fullName evidence="11">Glycosyl-4,4'-diaponeurosporenoate acyltransferase</fullName>
    </recommendedName>
</protein>
<keyword evidence="2" id="KW-1003">Cell membrane</keyword>
<proteinExistence type="inferred from homology"/>
<evidence type="ECO:0000256" key="9">
    <source>
        <dbReference type="ARBA" id="ARBA00023588"/>
    </source>
</evidence>
<sequence>MGLVLPQAWTVVLDVALWALCHALTGYAAHRLGDARLSREGWLLRLRRFEQGGGWYRRHVRIHRWKDRVPEAGDLFRGGMTKRALPALDDVGLARFVRETRRAELAHWWAMACGPLFVLFNPPVAAGVLVGYGVAVNAPFIAIQRYNRARIVSVQARRARRAGPTA</sequence>
<dbReference type="EMBL" id="WUEK01000013">
    <property type="protein sequence ID" value="MXG91589.1"/>
    <property type="molecule type" value="Genomic_DNA"/>
</dbReference>
<dbReference type="AlphaFoldDB" id="A0A6L7F263"/>
<evidence type="ECO:0000256" key="10">
    <source>
        <dbReference type="ARBA" id="ARBA00023603"/>
    </source>
</evidence>
<evidence type="ECO:0000256" key="13">
    <source>
        <dbReference type="SAM" id="Phobius"/>
    </source>
</evidence>
<comment type="function">
    <text evidence="12">Catalyzes the acylation of glycosyl-4,4'-diaponeurosporenoate, i.e. the esterification of glucose at the C6'' position with the carboxyl group of the C(15) fatty acid 12-methyltetradecanoic acid, to yield staphyloxanthin. This is the last step in the biosynthesis of this orange pigment, present in most staphylococci strains.</text>
</comment>
<organism evidence="14 15">
    <name type="scientific">Nocardioides flavescens</name>
    <dbReference type="NCBI Taxonomy" id="2691959"/>
    <lineage>
        <taxon>Bacteria</taxon>
        <taxon>Bacillati</taxon>
        <taxon>Actinomycetota</taxon>
        <taxon>Actinomycetes</taxon>
        <taxon>Propionibacteriales</taxon>
        <taxon>Nocardioidaceae</taxon>
        <taxon>Nocardioides</taxon>
    </lineage>
</organism>
<dbReference type="GO" id="GO:0016746">
    <property type="term" value="F:acyltransferase activity"/>
    <property type="evidence" value="ECO:0007669"/>
    <property type="project" value="UniProtKB-KW"/>
</dbReference>
<gene>
    <name evidence="14" type="ORF">GRQ65_18750</name>
</gene>
<evidence type="ECO:0000256" key="12">
    <source>
        <dbReference type="ARBA" id="ARBA00025324"/>
    </source>
</evidence>
<dbReference type="Pfam" id="PF18927">
    <property type="entry name" value="CrtO"/>
    <property type="match status" value="1"/>
</dbReference>
<evidence type="ECO:0000313" key="14">
    <source>
        <dbReference type="EMBL" id="MXG91589.1"/>
    </source>
</evidence>
<keyword evidence="3" id="KW-0808">Transferase</keyword>
<name>A0A6L7F263_9ACTN</name>
<evidence type="ECO:0000256" key="11">
    <source>
        <dbReference type="ARBA" id="ARBA00023667"/>
    </source>
</evidence>
<comment type="similarity">
    <text evidence="10">Belongs to the acyltransferase CrtO family.</text>
</comment>
<comment type="subcellular location">
    <subcellularLocation>
        <location evidence="1">Cell membrane</location>
        <topology evidence="1">Single-pass membrane protein</topology>
    </subcellularLocation>
</comment>
<comment type="caution">
    <text evidence="14">The sequence shown here is derived from an EMBL/GenBank/DDBJ whole genome shotgun (WGS) entry which is preliminary data.</text>
</comment>
<keyword evidence="6 13" id="KW-1133">Transmembrane helix</keyword>
<feature type="transmembrane region" description="Helical" evidence="13">
    <location>
        <begin position="126"/>
        <end position="143"/>
    </location>
</feature>
<reference evidence="14 15" key="1">
    <citation type="submission" date="2019-12" db="EMBL/GenBank/DDBJ databases">
        <authorList>
            <person name="Kun Z."/>
        </authorList>
    </citation>
    <scope>NUCLEOTIDE SEQUENCE [LARGE SCALE GENOMIC DNA]</scope>
    <source>
        <strain evidence="14 15">YIM 123512</strain>
    </source>
</reference>
<keyword evidence="4 13" id="KW-0812">Transmembrane</keyword>
<keyword evidence="15" id="KW-1185">Reference proteome</keyword>
<comment type="pathway">
    <text evidence="9">Carotenoid biosynthesis; staphyloxanthin biosynthesis; staphyloxanthin from farnesyl diphosphate: step 5/5.</text>
</comment>
<evidence type="ECO:0000256" key="5">
    <source>
        <dbReference type="ARBA" id="ARBA00022729"/>
    </source>
</evidence>
<evidence type="ECO:0000256" key="8">
    <source>
        <dbReference type="ARBA" id="ARBA00023315"/>
    </source>
</evidence>
<dbReference type="RefSeq" id="WP_160879517.1">
    <property type="nucleotide sequence ID" value="NZ_WUEK01000013.1"/>
</dbReference>
<dbReference type="GO" id="GO:0005886">
    <property type="term" value="C:plasma membrane"/>
    <property type="evidence" value="ECO:0007669"/>
    <property type="project" value="UniProtKB-SubCell"/>
</dbReference>
<keyword evidence="8" id="KW-0012">Acyltransferase</keyword>
<dbReference type="InterPro" id="IPR044021">
    <property type="entry name" value="CrtO"/>
</dbReference>
<evidence type="ECO:0000256" key="3">
    <source>
        <dbReference type="ARBA" id="ARBA00022679"/>
    </source>
</evidence>
<keyword evidence="5" id="KW-0732">Signal</keyword>
<keyword evidence="7 13" id="KW-0472">Membrane</keyword>
<evidence type="ECO:0000256" key="1">
    <source>
        <dbReference type="ARBA" id="ARBA00004162"/>
    </source>
</evidence>
<evidence type="ECO:0000256" key="7">
    <source>
        <dbReference type="ARBA" id="ARBA00023136"/>
    </source>
</evidence>